<accession>A0A382YKY7</accession>
<dbReference type="AlphaFoldDB" id="A0A382YKY7"/>
<proteinExistence type="predicted"/>
<protein>
    <submittedName>
        <fullName evidence="1">Uncharacterized protein</fullName>
    </submittedName>
</protein>
<gene>
    <name evidence="1" type="ORF">METZ01_LOCUS436810</name>
</gene>
<reference evidence="1" key="1">
    <citation type="submission" date="2018-05" db="EMBL/GenBank/DDBJ databases">
        <authorList>
            <person name="Lanie J.A."/>
            <person name="Ng W.-L."/>
            <person name="Kazmierczak K.M."/>
            <person name="Andrzejewski T.M."/>
            <person name="Davidsen T.M."/>
            <person name="Wayne K.J."/>
            <person name="Tettelin H."/>
            <person name="Glass J.I."/>
            <person name="Rusch D."/>
            <person name="Podicherti R."/>
            <person name="Tsui H.-C.T."/>
            <person name="Winkler M.E."/>
        </authorList>
    </citation>
    <scope>NUCLEOTIDE SEQUENCE</scope>
</reference>
<evidence type="ECO:0000313" key="1">
    <source>
        <dbReference type="EMBL" id="SVD83956.1"/>
    </source>
</evidence>
<feature type="non-terminal residue" evidence="1">
    <location>
        <position position="92"/>
    </location>
</feature>
<sequence length="92" mass="10184">MSNFKSPEVKVNLSAEMLYAKLSNLNNLKDILPPEISDFQSTQDSCSFKMGGMPKITLVIAEKTPFSKIVLQAENSQIPFSLECNISQNGEN</sequence>
<dbReference type="EMBL" id="UINC01176706">
    <property type="protein sequence ID" value="SVD83956.1"/>
    <property type="molecule type" value="Genomic_DNA"/>
</dbReference>
<name>A0A382YKY7_9ZZZZ</name>
<organism evidence="1">
    <name type="scientific">marine metagenome</name>
    <dbReference type="NCBI Taxonomy" id="408172"/>
    <lineage>
        <taxon>unclassified sequences</taxon>
        <taxon>metagenomes</taxon>
        <taxon>ecological metagenomes</taxon>
    </lineage>
</organism>